<evidence type="ECO:0000256" key="2">
    <source>
        <dbReference type="ARBA" id="ARBA00022741"/>
    </source>
</evidence>
<keyword evidence="8" id="KW-0539">Nucleus</keyword>
<dbReference type="GO" id="GO:0016787">
    <property type="term" value="F:hydrolase activity"/>
    <property type="evidence" value="ECO:0007669"/>
    <property type="project" value="UniProtKB-KW"/>
</dbReference>
<reference evidence="11" key="1">
    <citation type="submission" date="2021-12" db="EMBL/GenBank/DDBJ databases">
        <authorList>
            <person name="King R."/>
        </authorList>
    </citation>
    <scope>NUCLEOTIDE SEQUENCE</scope>
</reference>
<dbReference type="GO" id="GO:0005524">
    <property type="term" value="F:ATP binding"/>
    <property type="evidence" value="ECO:0007669"/>
    <property type="project" value="UniProtKB-KW"/>
</dbReference>
<comment type="subcellular location">
    <subcellularLocation>
        <location evidence="1">Nucleus</location>
    </subcellularLocation>
</comment>
<dbReference type="AlphaFoldDB" id="A0A9N9R917"/>
<dbReference type="PANTHER" id="PTHR47961">
    <property type="entry name" value="DNA POLYMERASE THETA, PUTATIVE (AFU_ORTHOLOGUE AFUA_1G05260)-RELATED"/>
    <property type="match status" value="1"/>
</dbReference>
<keyword evidence="2" id="KW-0547">Nucleotide-binding</keyword>
<keyword evidence="4" id="KW-0378">Hydrolase</keyword>
<dbReference type="InterPro" id="IPR014001">
    <property type="entry name" value="Helicase_ATP-bd"/>
</dbReference>
<dbReference type="Gene3D" id="3.40.50.300">
    <property type="entry name" value="P-loop containing nucleotide triphosphate hydrolases"/>
    <property type="match status" value="2"/>
</dbReference>
<evidence type="ECO:0000256" key="5">
    <source>
        <dbReference type="ARBA" id="ARBA00022806"/>
    </source>
</evidence>
<dbReference type="SUPFAM" id="SSF52540">
    <property type="entry name" value="P-loop containing nucleoside triphosphate hydrolases"/>
    <property type="match status" value="2"/>
</dbReference>
<dbReference type="InterPro" id="IPR048960">
    <property type="entry name" value="POLQ-like_helical"/>
</dbReference>
<dbReference type="FunFam" id="3.40.50.300:FF:000813">
    <property type="entry name" value="helicase POLQ-like isoform X1"/>
    <property type="match status" value="1"/>
</dbReference>
<dbReference type="CDD" id="cd18026">
    <property type="entry name" value="DEXHc_POLQ-like"/>
    <property type="match status" value="1"/>
</dbReference>
<proteinExistence type="predicted"/>
<keyword evidence="12" id="KW-1185">Reference proteome</keyword>
<dbReference type="OrthoDB" id="2320933at2759"/>
<accession>A0A9N9R917</accession>
<dbReference type="Proteomes" id="UP001153714">
    <property type="component" value="Chromosome 4"/>
</dbReference>
<evidence type="ECO:0000256" key="1">
    <source>
        <dbReference type="ARBA" id="ARBA00004123"/>
    </source>
</evidence>
<feature type="region of interest" description="Disordered" evidence="9">
    <location>
        <begin position="625"/>
        <end position="716"/>
    </location>
</feature>
<dbReference type="EMBL" id="OU893335">
    <property type="protein sequence ID" value="CAG9791714.1"/>
    <property type="molecule type" value="Genomic_DNA"/>
</dbReference>
<evidence type="ECO:0000256" key="6">
    <source>
        <dbReference type="ARBA" id="ARBA00022840"/>
    </source>
</evidence>
<feature type="compositionally biased region" description="Basic residues" evidence="9">
    <location>
        <begin position="634"/>
        <end position="652"/>
    </location>
</feature>
<gene>
    <name evidence="11" type="ORF">DIATSA_LOCUS9311</name>
</gene>
<dbReference type="Pfam" id="PF21099">
    <property type="entry name" value="POLQ_helical"/>
    <property type="match status" value="1"/>
</dbReference>
<dbReference type="Pfam" id="PF00270">
    <property type="entry name" value="DEAD"/>
    <property type="match status" value="1"/>
</dbReference>
<dbReference type="PROSITE" id="PS51192">
    <property type="entry name" value="HELICASE_ATP_BIND_1"/>
    <property type="match status" value="1"/>
</dbReference>
<keyword evidence="7" id="KW-0234">DNA repair</keyword>
<dbReference type="InterPro" id="IPR011545">
    <property type="entry name" value="DEAD/DEAH_box_helicase_dom"/>
</dbReference>
<name>A0A9N9R917_9NEOP</name>
<keyword evidence="3" id="KW-0227">DNA damage</keyword>
<evidence type="ECO:0000259" key="10">
    <source>
        <dbReference type="PROSITE" id="PS51192"/>
    </source>
</evidence>
<protein>
    <recommendedName>
        <fullName evidence="10">Helicase ATP-binding domain-containing protein</fullName>
    </recommendedName>
</protein>
<sequence length="997" mass="110683">MDINNIQENTSTPKRRRLGTKLVLRPILKISNKQNISRSNLSPIHRQIITTKVNSLERSESPPLPSNQDEFLHVSRKDNNSVCDIPRSPVIENTQNISNPWESLSTSDLGDICSSRITMQKIDNEITDISDDMFHSRMEQEQSQIWKQNINHDKKQGSIIQQIPPDNLDNCETSFVSGQAILDINLDAQTHHTHDDLKFTMGCEKLFIENVEESFELVNQSICGVEPDKKLDKTSMFETKDSFLLDIKESGSVEKNNNDFDIFPKLTTPIKCNDSERFYNLPITTRSLFKTFRNIEKFYDWQEECLNLPAIRERRNLIYALPTSGGKTLVAEVLMLQEVLNRKKNALFILPFVAIVQEKIWSLSPFALNLDFLVEEYAGGKGLIPPKRRRKKKSIYIATIEKALSLIRSLIELDRLDELGLIVVDELHLIGEQDRGATLEILLTTVLIADKGIQIVGMSATIDNMPQLAKFLCADVFERQFRPVELTEYVKLGDVLHKMQWTPKGLEIVPDRHLAFDYSPAGTSLDPDWLGGLVAEVVPQDSCLVFCPTKKNCENVALLLSQLQRREMIMHRQEERAALENALRSEGASAELVRLVRFGVAFHHAGLGNDERTRDAVGALLHVDAGGGREPARAPRHRARAARGPRAPHARRLPPDGGPRRPRRHLPNRGEHSDVLGGGVALAARRAGRRRGGGALPPAPARARAAAGRRRAAPGRAVPRAAATSAGAHAAGRQVCSAPILGVALPPAVLCKRRSIRSVSPDVDLDEVCDESLRSLVESGALEAVHGDGDAEFVVTELGAAAKKAPLRPLLTHRSRAASRPAAATAARAPSSRPAVDAPPRARCLTAAPERAANATRFRCMELSSVKQLLSELNVASRGLVLLGDLHLLYLVTPDTGIKPDYRHYYSLYNDLDEEGVYVARAVGITEMNAIKMMTGKPITNVPESSLCRFYCALMLRDLQRQMPVSAVAEKDDEKTRRSLRNTVQSGWILLFEIVAT</sequence>
<evidence type="ECO:0000313" key="11">
    <source>
        <dbReference type="EMBL" id="CAG9791714.1"/>
    </source>
</evidence>
<dbReference type="GO" id="GO:0003676">
    <property type="term" value="F:nucleic acid binding"/>
    <property type="evidence" value="ECO:0007669"/>
    <property type="project" value="InterPro"/>
</dbReference>
<feature type="domain" description="Helicase ATP-binding" evidence="10">
    <location>
        <begin position="308"/>
        <end position="480"/>
    </location>
</feature>
<keyword evidence="6" id="KW-0067">ATP-binding</keyword>
<feature type="region of interest" description="Disordered" evidence="9">
    <location>
        <begin position="814"/>
        <end position="841"/>
    </location>
</feature>
<dbReference type="GO" id="GO:0006302">
    <property type="term" value="P:double-strand break repair"/>
    <property type="evidence" value="ECO:0007669"/>
    <property type="project" value="UniProtKB-ARBA"/>
</dbReference>
<dbReference type="InterPro" id="IPR027417">
    <property type="entry name" value="P-loop_NTPase"/>
</dbReference>
<evidence type="ECO:0000256" key="3">
    <source>
        <dbReference type="ARBA" id="ARBA00022763"/>
    </source>
</evidence>
<evidence type="ECO:0000313" key="12">
    <source>
        <dbReference type="Proteomes" id="UP001153714"/>
    </source>
</evidence>
<dbReference type="GO" id="GO:0005634">
    <property type="term" value="C:nucleus"/>
    <property type="evidence" value="ECO:0007669"/>
    <property type="project" value="UniProtKB-SubCell"/>
</dbReference>
<reference evidence="11" key="2">
    <citation type="submission" date="2022-10" db="EMBL/GenBank/DDBJ databases">
        <authorList>
            <consortium name="ENA_rothamsted_submissions"/>
            <consortium name="culmorum"/>
            <person name="King R."/>
        </authorList>
    </citation>
    <scope>NUCLEOTIDE SEQUENCE</scope>
</reference>
<feature type="compositionally biased region" description="Low complexity" evidence="9">
    <location>
        <begin position="818"/>
        <end position="841"/>
    </location>
</feature>
<keyword evidence="5" id="KW-0347">Helicase</keyword>
<dbReference type="PANTHER" id="PTHR47961:SF12">
    <property type="entry name" value="HELICASE POLQ-LIKE"/>
    <property type="match status" value="1"/>
</dbReference>
<dbReference type="GO" id="GO:0004386">
    <property type="term" value="F:helicase activity"/>
    <property type="evidence" value="ECO:0007669"/>
    <property type="project" value="UniProtKB-KW"/>
</dbReference>
<organism evidence="11 12">
    <name type="scientific">Diatraea saccharalis</name>
    <name type="common">sugarcane borer</name>
    <dbReference type="NCBI Taxonomy" id="40085"/>
    <lineage>
        <taxon>Eukaryota</taxon>
        <taxon>Metazoa</taxon>
        <taxon>Ecdysozoa</taxon>
        <taxon>Arthropoda</taxon>
        <taxon>Hexapoda</taxon>
        <taxon>Insecta</taxon>
        <taxon>Pterygota</taxon>
        <taxon>Neoptera</taxon>
        <taxon>Endopterygota</taxon>
        <taxon>Lepidoptera</taxon>
        <taxon>Glossata</taxon>
        <taxon>Ditrysia</taxon>
        <taxon>Pyraloidea</taxon>
        <taxon>Crambidae</taxon>
        <taxon>Crambinae</taxon>
        <taxon>Diatraea</taxon>
    </lineage>
</organism>
<evidence type="ECO:0000256" key="4">
    <source>
        <dbReference type="ARBA" id="ARBA00022801"/>
    </source>
</evidence>
<evidence type="ECO:0000256" key="9">
    <source>
        <dbReference type="SAM" id="MobiDB-lite"/>
    </source>
</evidence>
<dbReference type="InterPro" id="IPR050474">
    <property type="entry name" value="Hel308_SKI2-like"/>
</dbReference>
<dbReference type="SMART" id="SM00487">
    <property type="entry name" value="DEXDc"/>
    <property type="match status" value="1"/>
</dbReference>
<evidence type="ECO:0000256" key="8">
    <source>
        <dbReference type="ARBA" id="ARBA00023242"/>
    </source>
</evidence>
<evidence type="ECO:0000256" key="7">
    <source>
        <dbReference type="ARBA" id="ARBA00023204"/>
    </source>
</evidence>